<name>A0A423VMN8_9PEZI</name>
<dbReference type="EMBL" id="LKEA01000051">
    <property type="protein sequence ID" value="ROV92169.1"/>
    <property type="molecule type" value="Genomic_DNA"/>
</dbReference>
<evidence type="ECO:0000313" key="1">
    <source>
        <dbReference type="EMBL" id="ROV92169.1"/>
    </source>
</evidence>
<sequence>MAVADGLREFLFKYMDGMVGTVKPGEFRVEAIDAEERTGLVLTRAEDDLMTVGLEEDFKAPQC</sequence>
<organism evidence="1 2">
    <name type="scientific">Cytospora schulzeri</name>
    <dbReference type="NCBI Taxonomy" id="448051"/>
    <lineage>
        <taxon>Eukaryota</taxon>
        <taxon>Fungi</taxon>
        <taxon>Dikarya</taxon>
        <taxon>Ascomycota</taxon>
        <taxon>Pezizomycotina</taxon>
        <taxon>Sordariomycetes</taxon>
        <taxon>Sordariomycetidae</taxon>
        <taxon>Diaporthales</taxon>
        <taxon>Cytosporaceae</taxon>
        <taxon>Cytospora</taxon>
    </lineage>
</organism>
<dbReference type="AlphaFoldDB" id="A0A423VMN8"/>
<dbReference type="Proteomes" id="UP000283895">
    <property type="component" value="Unassembled WGS sequence"/>
</dbReference>
<keyword evidence="2" id="KW-1185">Reference proteome</keyword>
<evidence type="ECO:0000313" key="2">
    <source>
        <dbReference type="Proteomes" id="UP000283895"/>
    </source>
</evidence>
<reference evidence="1 2" key="1">
    <citation type="submission" date="2015-09" db="EMBL/GenBank/DDBJ databases">
        <title>Host preference determinants of Valsa canker pathogens revealed by comparative genomics.</title>
        <authorList>
            <person name="Yin Z."/>
            <person name="Huang L."/>
        </authorList>
    </citation>
    <scope>NUCLEOTIDE SEQUENCE [LARGE SCALE GENOMIC DNA]</scope>
    <source>
        <strain evidence="1 2">03-1</strain>
    </source>
</reference>
<accession>A0A423VMN8</accession>
<protein>
    <submittedName>
        <fullName evidence="1">Uncharacterized protein</fullName>
    </submittedName>
</protein>
<gene>
    <name evidence="1" type="ORF">VMCG_09306</name>
</gene>
<proteinExistence type="predicted"/>
<comment type="caution">
    <text evidence="1">The sequence shown here is derived from an EMBL/GenBank/DDBJ whole genome shotgun (WGS) entry which is preliminary data.</text>
</comment>